<dbReference type="PANTHER" id="PTHR30590">
    <property type="entry name" value="INNER MEMBRANE PROTEIN"/>
    <property type="match status" value="1"/>
</dbReference>
<organism evidence="3 4">
    <name type="scientific">Larkinella rosea</name>
    <dbReference type="NCBI Taxonomy" id="2025312"/>
    <lineage>
        <taxon>Bacteria</taxon>
        <taxon>Pseudomonadati</taxon>
        <taxon>Bacteroidota</taxon>
        <taxon>Cytophagia</taxon>
        <taxon>Cytophagales</taxon>
        <taxon>Spirosomataceae</taxon>
        <taxon>Larkinella</taxon>
    </lineage>
</organism>
<dbReference type="AlphaFoldDB" id="A0A3P1BDK8"/>
<protein>
    <submittedName>
        <fullName evidence="3">DUF418 domain-containing protein</fullName>
    </submittedName>
</protein>
<keyword evidence="1" id="KW-0472">Membrane</keyword>
<evidence type="ECO:0000256" key="1">
    <source>
        <dbReference type="SAM" id="Phobius"/>
    </source>
</evidence>
<name>A0A3P1BDK8_9BACT</name>
<keyword evidence="1" id="KW-1133">Transmembrane helix</keyword>
<dbReference type="InterPro" id="IPR007349">
    <property type="entry name" value="DUF418"/>
</dbReference>
<evidence type="ECO:0000259" key="2">
    <source>
        <dbReference type="Pfam" id="PF04235"/>
    </source>
</evidence>
<dbReference type="PANTHER" id="PTHR30590:SF3">
    <property type="entry name" value="HYPOTHETICAL MEMBRANE SPANNING PROTEIN"/>
    <property type="match status" value="1"/>
</dbReference>
<dbReference type="Proteomes" id="UP000271925">
    <property type="component" value="Unassembled WGS sequence"/>
</dbReference>
<reference evidence="3 4" key="1">
    <citation type="submission" date="2018-11" db="EMBL/GenBank/DDBJ databases">
        <authorList>
            <person name="Zhou Z."/>
            <person name="Wang G."/>
        </authorList>
    </citation>
    <scope>NUCLEOTIDE SEQUENCE [LARGE SCALE GENOMIC DNA]</scope>
    <source>
        <strain evidence="3 4">KCTC52004</strain>
    </source>
</reference>
<keyword evidence="1" id="KW-0812">Transmembrane</keyword>
<dbReference type="EMBL" id="RQJO01000015">
    <property type="protein sequence ID" value="RRA99168.1"/>
    <property type="molecule type" value="Genomic_DNA"/>
</dbReference>
<feature type="transmembrane region" description="Helical" evidence="1">
    <location>
        <begin position="253"/>
        <end position="271"/>
    </location>
</feature>
<evidence type="ECO:0000313" key="3">
    <source>
        <dbReference type="EMBL" id="RRA99168.1"/>
    </source>
</evidence>
<feature type="transmembrane region" description="Helical" evidence="1">
    <location>
        <begin position="335"/>
        <end position="354"/>
    </location>
</feature>
<feature type="transmembrane region" description="Helical" evidence="1">
    <location>
        <begin position="291"/>
        <end position="314"/>
    </location>
</feature>
<comment type="caution">
    <text evidence="3">The sequence shown here is derived from an EMBL/GenBank/DDBJ whole genome shotgun (WGS) entry which is preliminary data.</text>
</comment>
<feature type="domain" description="DUF418" evidence="2">
    <location>
        <begin position="238"/>
        <end position="402"/>
    </location>
</feature>
<keyword evidence="4" id="KW-1185">Reference proteome</keyword>
<feature type="transmembrane region" description="Helical" evidence="1">
    <location>
        <begin position="105"/>
        <end position="126"/>
    </location>
</feature>
<proteinExistence type="predicted"/>
<sequence>MNQQTPLNDRRFHFIDIIRGIALLGILIMNSQTYSLFAFLRPEQVYERHLGQPDAYVPTQFFVHLFFRGQFYTLYSFLFGLSFYLMWSKNNQAGLDANRIFRRRLWLLLLMGLIHAFIFWFGDILHKYALLGFTLLYFNTKSVATVLNWMVALLLLGIGSQVVTIVLFPDTPESLARSQQSFELVVTQVVSTWQYGSVWDVIRLQKLGVMLLHIAAIRNGLVNYLHYELLFLLGLVTGKLQLFRRINAIKIQLLKLVFWIFPFALLLKGLSCLPLFDIHLLPATQLPCEKLIFSLAEFMGTPLLTIVYLIELSLFLQQKPPRFFRWIGNAGRLGLTNYLMQTLLCMAFFYGYAFGFSGHLTLLQSFFAVICLYIFQVWYSTQWLKYHRSGPLETVWRNWAYKNEVIRPSASVPKPESSKAIQ</sequence>
<accession>A0A3P1BDK8</accession>
<dbReference type="Pfam" id="PF04235">
    <property type="entry name" value="DUF418"/>
    <property type="match status" value="1"/>
</dbReference>
<dbReference type="OrthoDB" id="9807744at2"/>
<dbReference type="InterPro" id="IPR052529">
    <property type="entry name" value="Bact_Transport_Assoc"/>
</dbReference>
<feature type="transmembrane region" description="Helical" evidence="1">
    <location>
        <begin position="146"/>
        <end position="168"/>
    </location>
</feature>
<feature type="transmembrane region" description="Helical" evidence="1">
    <location>
        <begin position="360"/>
        <end position="379"/>
    </location>
</feature>
<feature type="transmembrane region" description="Helical" evidence="1">
    <location>
        <begin position="21"/>
        <end position="41"/>
    </location>
</feature>
<feature type="transmembrane region" description="Helical" evidence="1">
    <location>
        <begin position="61"/>
        <end position="85"/>
    </location>
</feature>
<evidence type="ECO:0000313" key="4">
    <source>
        <dbReference type="Proteomes" id="UP000271925"/>
    </source>
</evidence>
<gene>
    <name evidence="3" type="ORF">EHT25_29825</name>
</gene>